<dbReference type="AlphaFoldDB" id="A0AAY5EMB5"/>
<accession>A0AAY5EMB5</accession>
<organism evidence="1 2">
    <name type="scientific">Electrophorus electricus</name>
    <name type="common">Electric eel</name>
    <name type="synonym">Gymnotus electricus</name>
    <dbReference type="NCBI Taxonomy" id="8005"/>
    <lineage>
        <taxon>Eukaryota</taxon>
        <taxon>Metazoa</taxon>
        <taxon>Chordata</taxon>
        <taxon>Craniata</taxon>
        <taxon>Vertebrata</taxon>
        <taxon>Euteleostomi</taxon>
        <taxon>Actinopterygii</taxon>
        <taxon>Neopterygii</taxon>
        <taxon>Teleostei</taxon>
        <taxon>Ostariophysi</taxon>
        <taxon>Gymnotiformes</taxon>
        <taxon>Gymnotoidei</taxon>
        <taxon>Gymnotidae</taxon>
        <taxon>Electrophorus</taxon>
    </lineage>
</organism>
<evidence type="ECO:0000313" key="2">
    <source>
        <dbReference type="Proteomes" id="UP000314983"/>
    </source>
</evidence>
<reference evidence="1" key="3">
    <citation type="submission" date="2025-09" db="UniProtKB">
        <authorList>
            <consortium name="Ensembl"/>
        </authorList>
    </citation>
    <scope>IDENTIFICATION</scope>
</reference>
<keyword evidence="2" id="KW-1185">Reference proteome</keyword>
<dbReference type="Ensembl" id="ENSEEET00000063073.1">
    <property type="protein sequence ID" value="ENSEEEP00000058066.1"/>
    <property type="gene ID" value="ENSEEEG00000028021.1"/>
</dbReference>
<protein>
    <submittedName>
        <fullName evidence="1">Uncharacterized protein</fullName>
    </submittedName>
</protein>
<proteinExistence type="predicted"/>
<sequence>MHKCSTTLSKKNNIQIRDKSGSVFDLQSGEVSVGLFLNLKKHLSLTWRKCLHLSASHKDLNQNCSSNILYSFEVKPSLP</sequence>
<reference evidence="1" key="2">
    <citation type="submission" date="2025-08" db="UniProtKB">
        <authorList>
            <consortium name="Ensembl"/>
        </authorList>
    </citation>
    <scope>IDENTIFICATION</scope>
</reference>
<reference evidence="1 2" key="1">
    <citation type="submission" date="2020-05" db="EMBL/GenBank/DDBJ databases">
        <title>Electrophorus electricus (electric eel) genome, fEleEle1, primary haplotype.</title>
        <authorList>
            <person name="Myers G."/>
            <person name="Meyer A."/>
            <person name="Fedrigo O."/>
            <person name="Formenti G."/>
            <person name="Rhie A."/>
            <person name="Tracey A."/>
            <person name="Sims Y."/>
            <person name="Jarvis E.D."/>
        </authorList>
    </citation>
    <scope>NUCLEOTIDE SEQUENCE [LARGE SCALE GENOMIC DNA]</scope>
</reference>
<dbReference type="Proteomes" id="UP000314983">
    <property type="component" value="Chromosome 3"/>
</dbReference>
<evidence type="ECO:0000313" key="1">
    <source>
        <dbReference type="Ensembl" id="ENSEEEP00000058066.1"/>
    </source>
</evidence>
<name>A0AAY5EMB5_ELEEL</name>